<keyword evidence="2" id="KW-1185">Reference proteome</keyword>
<comment type="caution">
    <text evidence="1">The sequence shown here is derived from an EMBL/GenBank/DDBJ whole genome shotgun (WGS) entry which is preliminary data.</text>
</comment>
<evidence type="ECO:0000313" key="2">
    <source>
        <dbReference type="Proteomes" id="UP001140087"/>
    </source>
</evidence>
<reference evidence="1" key="1">
    <citation type="submission" date="2022-07" db="EMBL/GenBank/DDBJ databases">
        <title>Phylogenomic reconstructions and comparative analyses of Kickxellomycotina fungi.</title>
        <authorList>
            <person name="Reynolds N.K."/>
            <person name="Stajich J.E."/>
            <person name="Barry K."/>
            <person name="Grigoriev I.V."/>
            <person name="Crous P."/>
            <person name="Smith M.E."/>
        </authorList>
    </citation>
    <scope>NUCLEOTIDE SEQUENCE</scope>
    <source>
        <strain evidence="1">BCRC 34780</strain>
    </source>
</reference>
<sequence>LYDKIVKKRAPTAGSADPAQPPAKPRLEIVSSIPVPKARTRAVGPPQLPRRDAAPEPAADPKSAAREYSEQLHDGGWSSEETWARFCRLPRKSLAFLRDIDLNFTLARIRGSDRSAARENRARPTTVTLKRMLEVYGATTQAGVAPDRYTFQELVAVNVWLLNFGHAREWIERMAQQGLTPTIRPYRTLLKGYSSVAGDIDSARELWREIKSKIAAGQLAPEAPDGPAPALDLLTYTCIVGAEARAGCFEAVVRLLDEMDAAGIQADLALRNTILEGILKHRGLDAGLAEASLMEESGFAPNIHSYMYLLGAACREQRSDDIRSLLRAAAGRGVVPSAHVIQTLPFGPFEVLGLMAALPATHKARLYNVLVEAAMRRNKFDRVLQLTDHMRSNGVAPNVVTYTVLLDALSKAGRLDQAKALFGRLLQSTELPLDTHIFSVMIDASGRHGAMREMFWYMGEMKKRGVPITEPIYNSVLAALSRWRRDNLQAVMLVAREMERARPPVSPTARTFSAIFSAFVAQAQRQRLGAGELEFLQTWYGYAGSKYYVAKDGYFYFMAVNAFVSAGCLADAAAAFGDLASHAELDPSVAGKFAEKPSCLTSLMAKAVEQQDFDIALGVWAHWRPLRLPPLPDAAKLALFACDQTGRIQAAQAIMRGLLTRPGGDSSCPPDGTRPAEFCPAMVSEAVLAVYIAMLIKHGQLAAVVPAMEQWADSTQPAPRLSERTVSRLIRLLDKSKHPTAGLVRGELLALVDRRFPDAVPV</sequence>
<dbReference type="Proteomes" id="UP001140087">
    <property type="component" value="Unassembled WGS sequence"/>
</dbReference>
<protein>
    <submittedName>
        <fullName evidence="1">Uncharacterized protein</fullName>
    </submittedName>
</protein>
<feature type="non-terminal residue" evidence="1">
    <location>
        <position position="1"/>
    </location>
</feature>
<name>A0ACC1LGG0_9FUNG</name>
<proteinExistence type="predicted"/>
<gene>
    <name evidence="1" type="ORF">H4R21_000268</name>
</gene>
<accession>A0ACC1LGG0</accession>
<organism evidence="1 2">
    <name type="scientific">Coemansia helicoidea</name>
    <dbReference type="NCBI Taxonomy" id="1286919"/>
    <lineage>
        <taxon>Eukaryota</taxon>
        <taxon>Fungi</taxon>
        <taxon>Fungi incertae sedis</taxon>
        <taxon>Zoopagomycota</taxon>
        <taxon>Kickxellomycotina</taxon>
        <taxon>Kickxellomycetes</taxon>
        <taxon>Kickxellales</taxon>
        <taxon>Kickxellaceae</taxon>
        <taxon>Coemansia</taxon>
    </lineage>
</organism>
<dbReference type="EMBL" id="JANBUN010000022">
    <property type="protein sequence ID" value="KAJ2807977.1"/>
    <property type="molecule type" value="Genomic_DNA"/>
</dbReference>
<evidence type="ECO:0000313" key="1">
    <source>
        <dbReference type="EMBL" id="KAJ2807977.1"/>
    </source>
</evidence>